<dbReference type="AlphaFoldDB" id="A0A671UN19"/>
<dbReference type="CDD" id="cd17680">
    <property type="entry name" value="RUN_PLEKHM2"/>
    <property type="match status" value="1"/>
</dbReference>
<evidence type="ECO:0000256" key="7">
    <source>
        <dbReference type="ARBA" id="ARBA00023765"/>
    </source>
</evidence>
<name>A0A671UN19_SPAAU</name>
<feature type="region of interest" description="Disordered" evidence="12">
    <location>
        <begin position="218"/>
        <end position="271"/>
    </location>
</feature>
<comment type="subunit">
    <text evidence="10">Interacts with KLC2 (via TPR repeats). Interacts with KIF5B. Interacts with BORCS5. Interacts (via RUN domain) with ARL8B (GTP-bound form); PLEKHM1 and PLEKHM2 compete for interaction with ARL8B. Interacts with ARL8A.</text>
</comment>
<feature type="compositionally biased region" description="Basic and acidic residues" evidence="12">
    <location>
        <begin position="422"/>
        <end position="435"/>
    </location>
</feature>
<dbReference type="PANTHER" id="PTHR46556:SF1">
    <property type="entry name" value="PLECKSTRIN HOMOLOGY DOMAIN-CONTAINING FAMILY M MEMBER 2"/>
    <property type="match status" value="1"/>
</dbReference>
<dbReference type="PROSITE" id="PS50003">
    <property type="entry name" value="PH_DOMAIN"/>
    <property type="match status" value="1"/>
</dbReference>
<gene>
    <name evidence="15" type="primary">PLEKHM2</name>
    <name evidence="15" type="synonym">plekhm2</name>
</gene>
<dbReference type="Pfam" id="PF02759">
    <property type="entry name" value="RUN"/>
    <property type="match status" value="1"/>
</dbReference>
<reference evidence="15" key="2">
    <citation type="submission" date="2025-08" db="UniProtKB">
        <authorList>
            <consortium name="Ensembl"/>
        </authorList>
    </citation>
    <scope>IDENTIFICATION</scope>
</reference>
<evidence type="ECO:0000313" key="16">
    <source>
        <dbReference type="Proteomes" id="UP000472265"/>
    </source>
</evidence>
<feature type="compositionally biased region" description="Polar residues" evidence="12">
    <location>
        <begin position="479"/>
        <end position="488"/>
    </location>
</feature>
<comment type="function">
    <text evidence="9">Plays a role in lysosomes movement and localization at the cell periphery acting as an effector of ARL8B. Required for ARL8B to exert its effects on lysosome location, recruits kinesin-1 to lysosomes and hence direct their movement toward microtubule plus ends. Binding to ARL8B provides a link from lysosomal membranes to plus-end-directed motility. Critical factor involved in NK cell-mediated cytotoxicity. Drives the polarization of cytolytic granules and microtubule-organizing centers (MTOCs) toward the immune synapse between effector NK lymphocytes and target cells. Required for maintenance of the Golgi apparatus organization. May play a role in membrane tubulation.</text>
</comment>
<feature type="compositionally biased region" description="Basic and acidic residues" evidence="12">
    <location>
        <begin position="496"/>
        <end position="505"/>
    </location>
</feature>
<dbReference type="InterPro" id="IPR004012">
    <property type="entry name" value="Run_dom"/>
</dbReference>
<dbReference type="FunFam" id="1.20.58.900:FF:000004">
    <property type="entry name" value="pleckstrin homology domain-containing family M member 2 isoform X2"/>
    <property type="match status" value="1"/>
</dbReference>
<reference evidence="15" key="1">
    <citation type="submission" date="2021-04" db="EMBL/GenBank/DDBJ databases">
        <authorList>
            <consortium name="Wellcome Sanger Institute Data Sharing"/>
        </authorList>
    </citation>
    <scope>NUCLEOTIDE SEQUENCE [LARGE SCALE GENOMIC DNA]</scope>
</reference>
<dbReference type="InterPro" id="IPR037213">
    <property type="entry name" value="Run_dom_sf"/>
</dbReference>
<feature type="compositionally biased region" description="Polar residues" evidence="12">
    <location>
        <begin position="223"/>
        <end position="236"/>
    </location>
</feature>
<evidence type="ECO:0000256" key="8">
    <source>
        <dbReference type="ARBA" id="ARBA00029433"/>
    </source>
</evidence>
<evidence type="ECO:0000256" key="1">
    <source>
        <dbReference type="ARBA" id="ARBA00004496"/>
    </source>
</evidence>
<evidence type="ECO:0000256" key="10">
    <source>
        <dbReference type="ARBA" id="ARBA00064695"/>
    </source>
</evidence>
<dbReference type="InterPro" id="IPR001849">
    <property type="entry name" value="PH_domain"/>
</dbReference>
<keyword evidence="2" id="KW-0963">Cytoplasm</keyword>
<dbReference type="GO" id="GO:0032418">
    <property type="term" value="P:lysosome localization"/>
    <property type="evidence" value="ECO:0007669"/>
    <property type="project" value="TreeGrafter"/>
</dbReference>
<dbReference type="SUPFAM" id="SSF50729">
    <property type="entry name" value="PH domain-like"/>
    <property type="match status" value="1"/>
</dbReference>
<evidence type="ECO:0000256" key="6">
    <source>
        <dbReference type="ARBA" id="ARBA00023228"/>
    </source>
</evidence>
<comment type="subcellular location">
    <subcellularLocation>
        <location evidence="1">Cytoplasm</location>
    </subcellularLocation>
    <subcellularLocation>
        <location evidence="8">Endomembrane system</location>
        <topology evidence="8">Peripheral membrane protein</topology>
        <orientation evidence="8">Cytoplasmic side</orientation>
    </subcellularLocation>
    <subcellularLocation>
        <location evidence="7">Lysosome membrane</location>
        <topology evidence="7">Peripheral membrane protein</topology>
    </subcellularLocation>
</comment>
<reference evidence="15" key="3">
    <citation type="submission" date="2025-09" db="UniProtKB">
        <authorList>
            <consortium name="Ensembl"/>
        </authorList>
    </citation>
    <scope>IDENTIFICATION</scope>
</reference>
<dbReference type="CDD" id="cd13309">
    <property type="entry name" value="PH_SKIP"/>
    <property type="match status" value="1"/>
</dbReference>
<dbReference type="GO" id="GO:0005765">
    <property type="term" value="C:lysosomal membrane"/>
    <property type="evidence" value="ECO:0007669"/>
    <property type="project" value="UniProtKB-SubCell"/>
</dbReference>
<dbReference type="GeneTree" id="ENSGT00390000015175"/>
<evidence type="ECO:0000313" key="15">
    <source>
        <dbReference type="Ensembl" id="ENSSAUP00010015186.1"/>
    </source>
</evidence>
<dbReference type="InterPro" id="IPR057288">
    <property type="entry name" value="PH_PLEKHM2"/>
</dbReference>
<dbReference type="Gene3D" id="1.20.58.900">
    <property type="match status" value="1"/>
</dbReference>
<sequence>MDQLKVKDRILENISLSVKKLQSYFAACEDETPAIRNHDRVLQRLCEHLDHALLYGLQDISSGYWVLVLHFTRREAVRQIDELQHIATNLGRSRAWLYLALSESSLESYLRLFQENQALLHKYYFNGMSVTFLSRHLIQDVPYLDVAPYMPEYYKPQNLLDFEERLPSSDSLSLHSFTSLTSTNLEWDDSAIAPSSEDYDFGDIFPVLQSLPSADWEEGDLTDQASCPRSSGSDPQTVAAHPSPHSPTSRHNPFNEDSDTNTTNTSADVTPVHVASRYNTTIIGDDMENASNELEVIRYRSYSFSFGLVGSHSTGFSCIIEHQIIDVDSLNGTVIQLDSETELRRSRVGSEVVEEGDEDGVEGLLRLPEMADTSMDTVGQPLRDVMDRLNGALDREEAWEHPKGKNNEGCNQGPELPAQQPFREDSGGEPPDRAPGDTTLSPLASPNFLQASPAPADVCCFTSFSPGSTPSGGGHYDSTELSKSQTLSGGLEDEGEAKATARQEPDIMTGEEDTEGGEDKNMITEEAEELQEDKLSPSESSHPAEFKVDNNHLLLLMIHVFRENEEQLFKMVRMSTGHMEGDLQPLYLLLTDCYIYLLRKGAAEKPYFVEEAVSYNELDYISVGLDQQTVTVVCTNRRRKFLLDTADASLTLWFLSVLKSAMVKGCREPPYPSVLTDATMEKLALTKFISQESQCEVSEVSIQLYSLVHWEDPMDMALSPHSGPPKFGVSSSTKEGTVQYRAGTTYLGKELWKSCYLILSNGILYLYAERTDVAPLLSVTMGGEHCGGCRRSNSTERPHAFQVILTERPPLELSANNEQDMADWMQLLCQSVSKGVIPQGVAPTPCIPCCLVVTDGKLLTCHQDCQTSFFRSLGSIDICDVTAVSVEADKHYCVIEFAADRTQYLPPWVLYFSGCEERDRLLEALDNTWKAIFQVDLPHRGVMDPSVQKRCGEALALMNSAWQRADSLARGRAQREPWC</sequence>
<protein>
    <recommendedName>
        <fullName evidence="11">Pleckstrin homology domain-containing family M member 2</fullName>
    </recommendedName>
</protein>
<evidence type="ECO:0000256" key="2">
    <source>
        <dbReference type="ARBA" id="ARBA00022490"/>
    </source>
</evidence>
<dbReference type="Ensembl" id="ENSSAUT00010016104.1">
    <property type="protein sequence ID" value="ENSSAUP00010015186.1"/>
    <property type="gene ID" value="ENSSAUG00010007046.1"/>
</dbReference>
<dbReference type="Gene3D" id="2.30.29.30">
    <property type="entry name" value="Pleckstrin-homology domain (PH domain)/Phosphotyrosine-binding domain (PTB)"/>
    <property type="match status" value="1"/>
</dbReference>
<keyword evidence="4" id="KW-0007">Acetylation</keyword>
<evidence type="ECO:0000256" key="4">
    <source>
        <dbReference type="ARBA" id="ARBA00022990"/>
    </source>
</evidence>
<keyword evidence="5" id="KW-0472">Membrane</keyword>
<evidence type="ECO:0000256" key="9">
    <source>
        <dbReference type="ARBA" id="ARBA00056822"/>
    </source>
</evidence>
<dbReference type="InterPro" id="IPR047327">
    <property type="entry name" value="RUN_PLEKHM2"/>
</dbReference>
<dbReference type="Proteomes" id="UP000472265">
    <property type="component" value="Chromosome 7"/>
</dbReference>
<feature type="domain" description="RUN" evidence="14">
    <location>
        <begin position="36"/>
        <end position="169"/>
    </location>
</feature>
<dbReference type="InterPro" id="IPR011993">
    <property type="entry name" value="PH-like_dom_sf"/>
</dbReference>
<evidence type="ECO:0000256" key="3">
    <source>
        <dbReference type="ARBA" id="ARBA00022553"/>
    </source>
</evidence>
<evidence type="ECO:0000259" key="13">
    <source>
        <dbReference type="PROSITE" id="PS50003"/>
    </source>
</evidence>
<feature type="compositionally biased region" description="Basic and acidic residues" evidence="12">
    <location>
        <begin position="396"/>
        <end position="406"/>
    </location>
</feature>
<evidence type="ECO:0000256" key="12">
    <source>
        <dbReference type="SAM" id="MobiDB-lite"/>
    </source>
</evidence>
<keyword evidence="16" id="KW-1185">Reference proteome</keyword>
<organism evidence="15 16">
    <name type="scientific">Sparus aurata</name>
    <name type="common">Gilthead sea bream</name>
    <dbReference type="NCBI Taxonomy" id="8175"/>
    <lineage>
        <taxon>Eukaryota</taxon>
        <taxon>Metazoa</taxon>
        <taxon>Chordata</taxon>
        <taxon>Craniata</taxon>
        <taxon>Vertebrata</taxon>
        <taxon>Euteleostomi</taxon>
        <taxon>Actinopterygii</taxon>
        <taxon>Neopterygii</taxon>
        <taxon>Teleostei</taxon>
        <taxon>Neoteleostei</taxon>
        <taxon>Acanthomorphata</taxon>
        <taxon>Eupercaria</taxon>
        <taxon>Spariformes</taxon>
        <taxon>Sparidae</taxon>
        <taxon>Sparus</taxon>
    </lineage>
</organism>
<dbReference type="FunFam" id="2.30.29.30:FF:000148">
    <property type="entry name" value="pleckstrin homology domain-containing family M member 2"/>
    <property type="match status" value="1"/>
</dbReference>
<feature type="region of interest" description="Disordered" evidence="12">
    <location>
        <begin position="468"/>
        <end position="519"/>
    </location>
</feature>
<dbReference type="InterPro" id="IPR053015">
    <property type="entry name" value="PH_domain-containing_M2"/>
</dbReference>
<feature type="compositionally biased region" description="Polar residues" evidence="12">
    <location>
        <begin position="438"/>
        <end position="449"/>
    </location>
</feature>
<dbReference type="SUPFAM" id="SSF140741">
    <property type="entry name" value="RUN domain-like"/>
    <property type="match status" value="1"/>
</dbReference>
<evidence type="ECO:0000259" key="14">
    <source>
        <dbReference type="PROSITE" id="PS50826"/>
    </source>
</evidence>
<feature type="region of interest" description="Disordered" evidence="12">
    <location>
        <begin position="396"/>
        <end position="449"/>
    </location>
</feature>
<dbReference type="Pfam" id="PF23142">
    <property type="entry name" value="PH_PLEKHM2"/>
    <property type="match status" value="1"/>
</dbReference>
<evidence type="ECO:0000256" key="11">
    <source>
        <dbReference type="ARBA" id="ARBA00068201"/>
    </source>
</evidence>
<dbReference type="Pfam" id="PF00169">
    <property type="entry name" value="PH"/>
    <property type="match status" value="1"/>
</dbReference>
<evidence type="ECO:0000256" key="5">
    <source>
        <dbReference type="ARBA" id="ARBA00023136"/>
    </source>
</evidence>
<keyword evidence="6" id="KW-0458">Lysosome</keyword>
<dbReference type="GO" id="GO:0019894">
    <property type="term" value="F:kinesin binding"/>
    <property type="evidence" value="ECO:0007669"/>
    <property type="project" value="TreeGrafter"/>
</dbReference>
<proteinExistence type="predicted"/>
<dbReference type="GO" id="GO:0032880">
    <property type="term" value="P:regulation of protein localization"/>
    <property type="evidence" value="ECO:0007669"/>
    <property type="project" value="TreeGrafter"/>
</dbReference>
<dbReference type="GO" id="GO:0007030">
    <property type="term" value="P:Golgi organization"/>
    <property type="evidence" value="ECO:0007669"/>
    <property type="project" value="TreeGrafter"/>
</dbReference>
<dbReference type="PROSITE" id="PS50826">
    <property type="entry name" value="RUN"/>
    <property type="match status" value="1"/>
</dbReference>
<feature type="domain" description="PH" evidence="13">
    <location>
        <begin position="731"/>
        <end position="833"/>
    </location>
</feature>
<accession>A0A671UN19</accession>
<dbReference type="GO" id="GO:0010008">
    <property type="term" value="C:endosome membrane"/>
    <property type="evidence" value="ECO:0007669"/>
    <property type="project" value="TreeGrafter"/>
</dbReference>
<keyword evidence="3" id="KW-0597">Phosphoprotein</keyword>
<dbReference type="PANTHER" id="PTHR46556">
    <property type="entry name" value="PLECKSTRIN HOMOLOGY DOMAIN-CONTAINING FAMILY M MEMBER 2"/>
    <property type="match status" value="1"/>
</dbReference>
<dbReference type="SMART" id="SM00233">
    <property type="entry name" value="PH"/>
    <property type="match status" value="1"/>
</dbReference>